<feature type="region of interest" description="Disordered" evidence="2">
    <location>
        <begin position="919"/>
        <end position="942"/>
    </location>
</feature>
<dbReference type="InterPro" id="IPR006597">
    <property type="entry name" value="Sel1-like"/>
</dbReference>
<feature type="region of interest" description="Disordered" evidence="2">
    <location>
        <begin position="107"/>
        <end position="141"/>
    </location>
</feature>
<keyword evidence="1" id="KW-0677">Repeat</keyword>
<dbReference type="AlphaFoldDB" id="A0A9P4R6V9"/>
<evidence type="ECO:0000256" key="1">
    <source>
        <dbReference type="ARBA" id="ARBA00022737"/>
    </source>
</evidence>
<keyword evidence="4" id="KW-1185">Reference proteome</keyword>
<feature type="compositionally biased region" description="Basic and acidic residues" evidence="2">
    <location>
        <begin position="933"/>
        <end position="942"/>
    </location>
</feature>
<feature type="compositionally biased region" description="Low complexity" evidence="2">
    <location>
        <begin position="123"/>
        <end position="141"/>
    </location>
</feature>
<feature type="compositionally biased region" description="Basic and acidic residues" evidence="2">
    <location>
        <begin position="324"/>
        <end position="337"/>
    </location>
</feature>
<dbReference type="SUPFAM" id="SSF81901">
    <property type="entry name" value="HCP-like"/>
    <property type="match status" value="1"/>
</dbReference>
<evidence type="ECO:0000256" key="2">
    <source>
        <dbReference type="SAM" id="MobiDB-lite"/>
    </source>
</evidence>
<organism evidence="3 4">
    <name type="scientific">Polyplosphaeria fusca</name>
    <dbReference type="NCBI Taxonomy" id="682080"/>
    <lineage>
        <taxon>Eukaryota</taxon>
        <taxon>Fungi</taxon>
        <taxon>Dikarya</taxon>
        <taxon>Ascomycota</taxon>
        <taxon>Pezizomycotina</taxon>
        <taxon>Dothideomycetes</taxon>
        <taxon>Pleosporomycetidae</taxon>
        <taxon>Pleosporales</taxon>
        <taxon>Tetraplosphaeriaceae</taxon>
        <taxon>Polyplosphaeria</taxon>
    </lineage>
</organism>
<reference evidence="3" key="1">
    <citation type="journal article" date="2020" name="Stud. Mycol.">
        <title>101 Dothideomycetes genomes: a test case for predicting lifestyles and emergence of pathogens.</title>
        <authorList>
            <person name="Haridas S."/>
            <person name="Albert R."/>
            <person name="Binder M."/>
            <person name="Bloem J."/>
            <person name="Labutti K."/>
            <person name="Salamov A."/>
            <person name="Andreopoulos B."/>
            <person name="Baker S."/>
            <person name="Barry K."/>
            <person name="Bills G."/>
            <person name="Bluhm B."/>
            <person name="Cannon C."/>
            <person name="Castanera R."/>
            <person name="Culley D."/>
            <person name="Daum C."/>
            <person name="Ezra D."/>
            <person name="Gonzalez J."/>
            <person name="Henrissat B."/>
            <person name="Kuo A."/>
            <person name="Liang C."/>
            <person name="Lipzen A."/>
            <person name="Lutzoni F."/>
            <person name="Magnuson J."/>
            <person name="Mondo S."/>
            <person name="Nolan M."/>
            <person name="Ohm R."/>
            <person name="Pangilinan J."/>
            <person name="Park H.-J."/>
            <person name="Ramirez L."/>
            <person name="Alfaro M."/>
            <person name="Sun H."/>
            <person name="Tritt A."/>
            <person name="Yoshinaga Y."/>
            <person name="Zwiers L.-H."/>
            <person name="Turgeon B."/>
            <person name="Goodwin S."/>
            <person name="Spatafora J."/>
            <person name="Crous P."/>
            <person name="Grigoriev I."/>
        </authorList>
    </citation>
    <scope>NUCLEOTIDE SEQUENCE</scope>
    <source>
        <strain evidence="3">CBS 125425</strain>
    </source>
</reference>
<dbReference type="PANTHER" id="PTHR46430">
    <property type="entry name" value="PROTEIN SKT5-RELATED"/>
    <property type="match status" value="1"/>
</dbReference>
<feature type="compositionally biased region" description="Polar residues" evidence="2">
    <location>
        <begin position="291"/>
        <end position="307"/>
    </location>
</feature>
<dbReference type="InterPro" id="IPR051726">
    <property type="entry name" value="Chitin_Synth_Reg"/>
</dbReference>
<dbReference type="InterPro" id="IPR011990">
    <property type="entry name" value="TPR-like_helical_dom_sf"/>
</dbReference>
<protein>
    <recommendedName>
        <fullName evidence="5">HCP-like protein</fullName>
    </recommendedName>
</protein>
<feature type="region of interest" description="Disordered" evidence="2">
    <location>
        <begin position="402"/>
        <end position="533"/>
    </location>
</feature>
<dbReference type="Gene3D" id="1.25.40.10">
    <property type="entry name" value="Tetratricopeptide repeat domain"/>
    <property type="match status" value="2"/>
</dbReference>
<proteinExistence type="predicted"/>
<dbReference type="SMART" id="SM00671">
    <property type="entry name" value="SEL1"/>
    <property type="match status" value="7"/>
</dbReference>
<feature type="compositionally biased region" description="Polar residues" evidence="2">
    <location>
        <begin position="446"/>
        <end position="464"/>
    </location>
</feature>
<evidence type="ECO:0000313" key="4">
    <source>
        <dbReference type="Proteomes" id="UP000799444"/>
    </source>
</evidence>
<gene>
    <name evidence="3" type="ORF">EJ04DRAFT_519700</name>
</gene>
<dbReference type="Proteomes" id="UP000799444">
    <property type="component" value="Unassembled WGS sequence"/>
</dbReference>
<dbReference type="Pfam" id="PF08238">
    <property type="entry name" value="Sel1"/>
    <property type="match status" value="7"/>
</dbReference>
<feature type="compositionally biased region" description="Polar residues" evidence="2">
    <location>
        <begin position="506"/>
        <end position="533"/>
    </location>
</feature>
<dbReference type="OrthoDB" id="272077at2759"/>
<comment type="caution">
    <text evidence="3">The sequence shown here is derived from an EMBL/GenBank/DDBJ whole genome shotgun (WGS) entry which is preliminary data.</text>
</comment>
<feature type="region of interest" description="Disordered" evidence="2">
    <location>
        <begin position="273"/>
        <end position="376"/>
    </location>
</feature>
<accession>A0A9P4R6V9</accession>
<evidence type="ECO:0008006" key="5">
    <source>
        <dbReference type="Google" id="ProtNLM"/>
    </source>
</evidence>
<sequence>MAPAKIRTGSGAELQPCAAAWVLIGAPVDTPIQLWQFACRIREEEDSPFDLLEAAYPVGIPTSSSSAQAGQWLHSTRHAAVCRDERRATRPPAPSVAVARAVSPPGHAGLQISMRRRPRIEDSSTTSATGTAPAPFSRCSRNPPFAPPARLRAACSPFGPYWLALRRWIPSPRSRHLVLLQQQNYIRAQGHGAAATRLGSTAEGAPGAVFFVPAIHSACRHRSVSPRGRLALSSVSQLPPQAYSNNPAPAAQAALQSPSMAMGLEEVAHVAPSKPLPAVPTNNAPPPDYMTRQSLDSIQSSADSRTQSLRRKPVPGAVPSFNIAEHEDTVAGGRESRQSGSSLAASSVGHSRTQSRDTVDQAGSRDSGGSIPVTRDIPIRQLNISNAAYNARHSHAAELEMANPPDDHIYSPREQYGETYQPPHYSQPTPPPHAVPPRETVRSPGAESQHSSRSSNSGPRQTFNFGPDVPLQVPRTNLPRPSSAYTLGSDLNPRGRTHSPHLSVGGSPSSNGSQLSYARQVSANRRSPESRPSSYVDLLNLPYNQQIAPVGTLGNTALRHAVGQNASLMDTKKTLDMYRANVKKTQDSVVQYEFALFMVQVAREIMAADPAIDSHGLAPVEMLREARQILQRLADRSYPFAQYYLADGYASGLFNKDKPDYDRAFPLFVAASKHGHAESGYRAALCYEFGWGCRKDYAKAVQFYRAAASKNHPGAATRLGKACLTGDMGLQNRYREGLKWLKRATESADYQYNSAPYELGLLHETGYGEDVFKDEVYAVQLFTQAAELGHPLAALKLGEAYEHGLLRCPKDAALSVHYYNCAAQADIPEAMMNLCAWYMVGAEPVLEKDENEAYEWAKKAAEHGLPKAEYACGYFTEMGIGCRRDALEANVWYVKAADHGDERAKQRLSIIQAAASGQSHLPTPADKSKLKKGAKDENCVVM</sequence>
<dbReference type="EMBL" id="ML996105">
    <property type="protein sequence ID" value="KAF2739190.1"/>
    <property type="molecule type" value="Genomic_DNA"/>
</dbReference>
<feature type="compositionally biased region" description="Pro residues" evidence="2">
    <location>
        <begin position="274"/>
        <end position="288"/>
    </location>
</feature>
<evidence type="ECO:0000313" key="3">
    <source>
        <dbReference type="EMBL" id="KAF2739190.1"/>
    </source>
</evidence>
<feature type="compositionally biased region" description="Low complexity" evidence="2">
    <location>
        <begin position="338"/>
        <end position="352"/>
    </location>
</feature>
<name>A0A9P4R6V9_9PLEO</name>
<dbReference type="PANTHER" id="PTHR46430:SF1">
    <property type="entry name" value="CHITIN SYNTHASE REGULATOR SKT5-RELATED"/>
    <property type="match status" value="1"/>
</dbReference>